<evidence type="ECO:0000256" key="8">
    <source>
        <dbReference type="SAM" id="MobiDB-lite"/>
    </source>
</evidence>
<feature type="active site" evidence="5 6">
    <location>
        <position position="239"/>
    </location>
</feature>
<evidence type="ECO:0000259" key="9">
    <source>
        <dbReference type="Pfam" id="PF00171"/>
    </source>
</evidence>
<evidence type="ECO:0000256" key="5">
    <source>
        <dbReference type="PIRSR" id="PIRSR036492-1"/>
    </source>
</evidence>
<dbReference type="EMBL" id="CP012333">
    <property type="protein sequence ID" value="AKV04634.1"/>
    <property type="molecule type" value="Genomic_DNA"/>
</dbReference>
<feature type="compositionally biased region" description="Low complexity" evidence="8">
    <location>
        <begin position="7"/>
        <end position="24"/>
    </location>
</feature>
<dbReference type="InterPro" id="IPR029510">
    <property type="entry name" value="Ald_DH_CS_GLU"/>
</dbReference>
<dbReference type="GO" id="GO:0006081">
    <property type="term" value="P:aldehyde metabolic process"/>
    <property type="evidence" value="ECO:0007669"/>
    <property type="project" value="InterPro"/>
</dbReference>
<feature type="domain" description="Aldehyde dehydrogenase" evidence="9">
    <location>
        <begin position="26"/>
        <end position="464"/>
    </location>
</feature>
<organism evidence="10 11">
    <name type="scientific">Labilithrix luteola</name>
    <dbReference type="NCBI Taxonomy" id="1391654"/>
    <lineage>
        <taxon>Bacteria</taxon>
        <taxon>Pseudomonadati</taxon>
        <taxon>Myxococcota</taxon>
        <taxon>Polyangia</taxon>
        <taxon>Polyangiales</taxon>
        <taxon>Labilitrichaceae</taxon>
        <taxon>Labilithrix</taxon>
    </lineage>
</organism>
<dbReference type="STRING" id="1391654.AKJ09_11297"/>
<dbReference type="FunFam" id="3.40.605.10:FF:000004">
    <property type="entry name" value="Aldehyde dehydrogenase"/>
    <property type="match status" value="1"/>
</dbReference>
<evidence type="ECO:0000256" key="1">
    <source>
        <dbReference type="ARBA" id="ARBA00009986"/>
    </source>
</evidence>
<dbReference type="PANTHER" id="PTHR43570">
    <property type="entry name" value="ALDEHYDE DEHYDROGENASE"/>
    <property type="match status" value="1"/>
</dbReference>
<keyword evidence="3" id="KW-0520">NAD</keyword>
<reference evidence="10 11" key="1">
    <citation type="submission" date="2015-08" db="EMBL/GenBank/DDBJ databases">
        <authorList>
            <person name="Babu N.S."/>
            <person name="Beckwith C.J."/>
            <person name="Beseler K.G."/>
            <person name="Brison A."/>
            <person name="Carone J.V."/>
            <person name="Caskin T.P."/>
            <person name="Diamond M."/>
            <person name="Durham M.E."/>
            <person name="Foxe J.M."/>
            <person name="Go M."/>
            <person name="Henderson B.A."/>
            <person name="Jones I.B."/>
            <person name="McGettigan J.A."/>
            <person name="Micheletti S.J."/>
            <person name="Nasrallah M.E."/>
            <person name="Ortiz D."/>
            <person name="Piller C.R."/>
            <person name="Privatt S.R."/>
            <person name="Schneider S.L."/>
            <person name="Sharp S."/>
            <person name="Smith T.C."/>
            <person name="Stanton J.D."/>
            <person name="Ullery H.E."/>
            <person name="Wilson R.J."/>
            <person name="Serrano M.G."/>
            <person name="Buck G."/>
            <person name="Lee V."/>
            <person name="Wang Y."/>
            <person name="Carvalho R."/>
            <person name="Voegtly L."/>
            <person name="Shi R."/>
            <person name="Duckworth R."/>
            <person name="Johnson A."/>
            <person name="Loviza R."/>
            <person name="Walstead R."/>
            <person name="Shah Z."/>
            <person name="Kiflezghi M."/>
            <person name="Wade K."/>
            <person name="Ball S.L."/>
            <person name="Bradley K.W."/>
            <person name="Asai D.J."/>
            <person name="Bowman C.A."/>
            <person name="Russell D.A."/>
            <person name="Pope W.H."/>
            <person name="Jacobs-Sera D."/>
            <person name="Hendrix R.W."/>
            <person name="Hatfull G.F."/>
        </authorList>
    </citation>
    <scope>NUCLEOTIDE SEQUENCE [LARGE SCALE GENOMIC DNA]</scope>
    <source>
        <strain evidence="10 11">DSM 27648</strain>
    </source>
</reference>
<dbReference type="InterPro" id="IPR016161">
    <property type="entry name" value="Ald_DH/histidinol_DH"/>
</dbReference>
<dbReference type="PIRSF" id="PIRSF036492">
    <property type="entry name" value="ALDH"/>
    <property type="match status" value="1"/>
</dbReference>
<dbReference type="Gene3D" id="3.40.309.10">
    <property type="entry name" value="Aldehyde Dehydrogenase, Chain A, domain 2"/>
    <property type="match status" value="1"/>
</dbReference>
<dbReference type="PROSITE" id="PS00687">
    <property type="entry name" value="ALDEHYDE_DEHYDR_GLU"/>
    <property type="match status" value="1"/>
</dbReference>
<dbReference type="SUPFAM" id="SSF53720">
    <property type="entry name" value="ALDH-like"/>
    <property type="match status" value="1"/>
</dbReference>
<evidence type="ECO:0000313" key="10">
    <source>
        <dbReference type="EMBL" id="AKV04634.1"/>
    </source>
</evidence>
<dbReference type="Pfam" id="PF00171">
    <property type="entry name" value="Aldedh"/>
    <property type="match status" value="1"/>
</dbReference>
<protein>
    <recommendedName>
        <fullName evidence="4">Aldehyde dehydrogenase</fullName>
    </recommendedName>
</protein>
<comment type="similarity">
    <text evidence="1 4 7">Belongs to the aldehyde dehydrogenase family.</text>
</comment>
<sequence length="495" mass="54167">MVENVRSAENGSSSSSASSASADAGRGAHAELSALLGRLKAAQRKSGAPDYDTRIDHLDKLEKALLARKEDFVKAIGMDFGTRSRHETLAAEVMVVVNEIKHARAHLHEWMETESREIGWTFLPARGEVLMQPVGVVGIISPWNYPLQLALAPLVGALAAGNRVMLKPSELASDTAEMTKTLISEIFEPDHVAVVTGGVDVADAFSRLPFDHLVFTGSTRLGKIVMKAAAENLTPVTLELGGKSPAIVGDGYAIAQAAQKVMFGKCLNAGQTCVAPDYVLLPKGRADAFVEECKKAFAEMYPLIGSNPDYTAIINDRHYDRLQSYLEDARDRGAKLIELNHKNETLDPNARKMAPVLVLHAKEDMLLMQEEIFGPILPIKTYETLDEAIAYVNDHPRPLSLYFFEHDQKAIDKVLRETMSGGVGINETMLHVAQSDLPFGGIGPSGMGHYHAREGFETFTKKKPVFYQSRINSTSLLKPPFGSRIDFVLKMLLGK</sequence>
<dbReference type="InterPro" id="IPR016163">
    <property type="entry name" value="Ald_DH_C"/>
</dbReference>
<evidence type="ECO:0000313" key="11">
    <source>
        <dbReference type="Proteomes" id="UP000064967"/>
    </source>
</evidence>
<dbReference type="InterPro" id="IPR012394">
    <property type="entry name" value="Aldehyde_DH_NAD(P)"/>
</dbReference>
<evidence type="ECO:0000256" key="4">
    <source>
        <dbReference type="PIRNR" id="PIRNR036492"/>
    </source>
</evidence>
<dbReference type="Gene3D" id="3.40.605.10">
    <property type="entry name" value="Aldehyde Dehydrogenase, Chain A, domain 1"/>
    <property type="match status" value="1"/>
</dbReference>
<evidence type="ECO:0000256" key="6">
    <source>
        <dbReference type="PROSITE-ProRule" id="PRU10007"/>
    </source>
</evidence>
<dbReference type="FunFam" id="3.40.309.10:FF:000003">
    <property type="entry name" value="Aldehyde dehydrogenase"/>
    <property type="match status" value="1"/>
</dbReference>
<accession>A0A0K1QFU2</accession>
<dbReference type="KEGG" id="llu:AKJ09_11297"/>
<evidence type="ECO:0000256" key="3">
    <source>
        <dbReference type="ARBA" id="ARBA00023027"/>
    </source>
</evidence>
<feature type="region of interest" description="Disordered" evidence="8">
    <location>
        <begin position="1"/>
        <end position="24"/>
    </location>
</feature>
<dbReference type="AlphaFoldDB" id="A0A0K1QFU2"/>
<dbReference type="Proteomes" id="UP000064967">
    <property type="component" value="Chromosome"/>
</dbReference>
<dbReference type="PANTHER" id="PTHR43570:SF20">
    <property type="entry name" value="ALDEHYDE DEHYDROGENASE ALDX-RELATED"/>
    <property type="match status" value="1"/>
</dbReference>
<dbReference type="PATRIC" id="fig|1391654.3.peg.11470"/>
<dbReference type="InterPro" id="IPR016162">
    <property type="entry name" value="Ald_DH_N"/>
</dbReference>
<evidence type="ECO:0000256" key="7">
    <source>
        <dbReference type="RuleBase" id="RU003345"/>
    </source>
</evidence>
<keyword evidence="11" id="KW-1185">Reference proteome</keyword>
<keyword evidence="2 4" id="KW-0560">Oxidoreductase</keyword>
<dbReference type="GO" id="GO:0005737">
    <property type="term" value="C:cytoplasm"/>
    <property type="evidence" value="ECO:0007669"/>
    <property type="project" value="TreeGrafter"/>
</dbReference>
<name>A0A0K1QFU2_9BACT</name>
<feature type="active site" evidence="5">
    <location>
        <position position="273"/>
    </location>
</feature>
<dbReference type="InterPro" id="IPR015590">
    <property type="entry name" value="Aldehyde_DH_dom"/>
</dbReference>
<gene>
    <name evidence="10" type="ORF">AKJ09_11297</name>
</gene>
<evidence type="ECO:0000256" key="2">
    <source>
        <dbReference type="ARBA" id="ARBA00023002"/>
    </source>
</evidence>
<dbReference type="GO" id="GO:0004029">
    <property type="term" value="F:aldehyde dehydrogenase (NAD+) activity"/>
    <property type="evidence" value="ECO:0007669"/>
    <property type="project" value="TreeGrafter"/>
</dbReference>
<dbReference type="CDD" id="cd07133">
    <property type="entry name" value="ALDH_CALDH_CalB"/>
    <property type="match status" value="1"/>
</dbReference>
<dbReference type="OrthoDB" id="9762436at2"/>
<proteinExistence type="inferred from homology"/>